<dbReference type="Proteomes" id="UP000063308">
    <property type="component" value="Chromosome"/>
</dbReference>
<accession>A0A0E4BQ82</accession>
<dbReference type="EMBL" id="AP014685">
    <property type="protein sequence ID" value="BAR57958.1"/>
    <property type="molecule type" value="Genomic_DNA"/>
</dbReference>
<name>A0A0E4BQ82_9BRAD</name>
<evidence type="ECO:0000313" key="1">
    <source>
        <dbReference type="EMBL" id="BAR57958.1"/>
    </source>
</evidence>
<organism evidence="1 2">
    <name type="scientific">Bradyrhizobium diazoefficiens</name>
    <dbReference type="NCBI Taxonomy" id="1355477"/>
    <lineage>
        <taxon>Bacteria</taxon>
        <taxon>Pseudomonadati</taxon>
        <taxon>Pseudomonadota</taxon>
        <taxon>Alphaproteobacteria</taxon>
        <taxon>Hyphomicrobiales</taxon>
        <taxon>Nitrobacteraceae</taxon>
        <taxon>Bradyrhizobium</taxon>
    </lineage>
</organism>
<dbReference type="RefSeq" id="WP_171901195.1">
    <property type="nucleotide sequence ID" value="NZ_CP126038.1"/>
</dbReference>
<sequence length="47" mass="5246">MIKMIQHLQKLPLMKLLGIDRDVPLDESRRGGLILLPVPKLLSPTAS</sequence>
<dbReference type="AlphaFoldDB" id="A0A0E4BQ82"/>
<evidence type="ECO:0000313" key="2">
    <source>
        <dbReference type="Proteomes" id="UP000063308"/>
    </source>
</evidence>
<protein>
    <submittedName>
        <fullName evidence="1">Uncharacterized protein</fullName>
    </submittedName>
</protein>
<proteinExistence type="predicted"/>
<reference evidence="1 2" key="1">
    <citation type="submission" date="2014-11" db="EMBL/GenBank/DDBJ databases">
        <title>Symbiosis island explosion on the genome of extra-slow-growing strains of soybean bradyrhizobia with massive insertion sequences.</title>
        <authorList>
            <person name="Iida T."/>
            <person name="Minamisawa K."/>
        </authorList>
    </citation>
    <scope>NUCLEOTIDE SEQUENCE [LARGE SCALE GENOMIC DNA]</scope>
    <source>
        <strain evidence="1 2">NK6</strain>
    </source>
</reference>
<gene>
    <name evidence="1" type="ORF">NK6_4792</name>
</gene>